<dbReference type="FunFam" id="2.70.70.10:FF:000001">
    <property type="entry name" value="PTS system glucose-specific IIA component"/>
    <property type="match status" value="1"/>
</dbReference>
<dbReference type="RefSeq" id="WP_132692935.1">
    <property type="nucleotide sequence ID" value="NZ_SKBU01000042.1"/>
</dbReference>
<dbReference type="EMBL" id="SKBU01000042">
    <property type="protein sequence ID" value="TCJ13050.1"/>
    <property type="molecule type" value="Genomic_DNA"/>
</dbReference>
<evidence type="ECO:0000256" key="6">
    <source>
        <dbReference type="ARBA" id="ARBA00022777"/>
    </source>
</evidence>
<evidence type="ECO:0000259" key="7">
    <source>
        <dbReference type="PROSITE" id="PS51093"/>
    </source>
</evidence>
<keyword evidence="9" id="KW-1185">Reference proteome</keyword>
<sequence length="149" mass="15417">MEVKAPISGRVVPLSEVSDEVFAGGMAGDGVAIVPEAGGEAVAPVSGELVKLFEGGHAFGIVSDEGVELIVHLGLDTIELRGKGFERIAAEGDRVRAGQPIVRFDLDTIRDAGYEVVTPVVVSNSDEFPVSAPADGKVSAGDTLFRVKS</sequence>
<keyword evidence="2" id="KW-0813">Transport</keyword>
<gene>
    <name evidence="8" type="ORF">E0L93_15205</name>
</gene>
<dbReference type="Gene3D" id="2.70.70.10">
    <property type="entry name" value="Glucose Permease (Domain IIA)"/>
    <property type="match status" value="1"/>
</dbReference>
<accession>A0A4R1B636</accession>
<dbReference type="OrthoDB" id="9797715at2"/>
<evidence type="ECO:0000313" key="8">
    <source>
        <dbReference type="EMBL" id="TCJ13050.1"/>
    </source>
</evidence>
<organism evidence="8 9">
    <name type="scientific">Rubrobacter taiwanensis</name>
    <dbReference type="NCBI Taxonomy" id="185139"/>
    <lineage>
        <taxon>Bacteria</taxon>
        <taxon>Bacillati</taxon>
        <taxon>Actinomycetota</taxon>
        <taxon>Rubrobacteria</taxon>
        <taxon>Rubrobacterales</taxon>
        <taxon>Rubrobacteraceae</taxon>
        <taxon>Rubrobacter</taxon>
    </lineage>
</organism>
<dbReference type="NCBIfam" id="TIGR00830">
    <property type="entry name" value="PTBA"/>
    <property type="match status" value="1"/>
</dbReference>
<comment type="caution">
    <text evidence="8">The sequence shown here is derived from an EMBL/GenBank/DDBJ whole genome shotgun (WGS) entry which is preliminary data.</text>
</comment>
<comment type="subcellular location">
    <subcellularLocation>
        <location evidence="1">Cytoplasm</location>
    </subcellularLocation>
</comment>
<feature type="domain" description="PTS EIIA type-1" evidence="7">
    <location>
        <begin position="19"/>
        <end position="124"/>
    </location>
</feature>
<keyword evidence="4" id="KW-0808">Transferase</keyword>
<dbReference type="AlphaFoldDB" id="A0A4R1B636"/>
<evidence type="ECO:0000256" key="3">
    <source>
        <dbReference type="ARBA" id="ARBA00022597"/>
    </source>
</evidence>
<protein>
    <submittedName>
        <fullName evidence="8">PTS glucose transporter subunit IIA</fullName>
    </submittedName>
</protein>
<reference evidence="8 9" key="1">
    <citation type="submission" date="2019-03" db="EMBL/GenBank/DDBJ databases">
        <title>Whole genome sequence of a novel Rubrobacter taiwanensis strain, isolated from Yellowstone National Park.</title>
        <authorList>
            <person name="Freed S."/>
            <person name="Ramaley R.F."/>
            <person name="Kyndt J.A."/>
        </authorList>
    </citation>
    <scope>NUCLEOTIDE SEQUENCE [LARGE SCALE GENOMIC DNA]</scope>
    <source>
        <strain evidence="8 9">Yellowstone</strain>
    </source>
</reference>
<dbReference type="GO" id="GO:0005737">
    <property type="term" value="C:cytoplasm"/>
    <property type="evidence" value="ECO:0007669"/>
    <property type="project" value="UniProtKB-SubCell"/>
</dbReference>
<dbReference type="InterPro" id="IPR050890">
    <property type="entry name" value="PTS_EIIA_component"/>
</dbReference>
<proteinExistence type="predicted"/>
<evidence type="ECO:0000256" key="4">
    <source>
        <dbReference type="ARBA" id="ARBA00022679"/>
    </source>
</evidence>
<dbReference type="SUPFAM" id="SSF51261">
    <property type="entry name" value="Duplicated hybrid motif"/>
    <property type="match status" value="1"/>
</dbReference>
<dbReference type="PROSITE" id="PS51093">
    <property type="entry name" value="PTS_EIIA_TYPE_1"/>
    <property type="match status" value="1"/>
</dbReference>
<keyword evidence="5" id="KW-0598">Phosphotransferase system</keyword>
<dbReference type="GO" id="GO:0009401">
    <property type="term" value="P:phosphoenolpyruvate-dependent sugar phosphotransferase system"/>
    <property type="evidence" value="ECO:0007669"/>
    <property type="project" value="UniProtKB-KW"/>
</dbReference>
<dbReference type="Proteomes" id="UP000295244">
    <property type="component" value="Unassembled WGS sequence"/>
</dbReference>
<evidence type="ECO:0000313" key="9">
    <source>
        <dbReference type="Proteomes" id="UP000295244"/>
    </source>
</evidence>
<keyword evidence="6" id="KW-0418">Kinase</keyword>
<dbReference type="PANTHER" id="PTHR45008">
    <property type="entry name" value="PTS SYSTEM GLUCOSE-SPECIFIC EIIA COMPONENT"/>
    <property type="match status" value="1"/>
</dbReference>
<dbReference type="GO" id="GO:0016301">
    <property type="term" value="F:kinase activity"/>
    <property type="evidence" value="ECO:0007669"/>
    <property type="project" value="UniProtKB-KW"/>
</dbReference>
<evidence type="ECO:0000256" key="1">
    <source>
        <dbReference type="ARBA" id="ARBA00004496"/>
    </source>
</evidence>
<evidence type="ECO:0000256" key="5">
    <source>
        <dbReference type="ARBA" id="ARBA00022683"/>
    </source>
</evidence>
<keyword evidence="3 8" id="KW-0762">Sugar transport</keyword>
<dbReference type="InterPro" id="IPR001127">
    <property type="entry name" value="PTS_EIIA_1_perm"/>
</dbReference>
<evidence type="ECO:0000256" key="2">
    <source>
        <dbReference type="ARBA" id="ARBA00022448"/>
    </source>
</evidence>
<dbReference type="Pfam" id="PF00358">
    <property type="entry name" value="PTS_EIIA_1"/>
    <property type="match status" value="1"/>
</dbReference>
<dbReference type="PROSITE" id="PS00371">
    <property type="entry name" value="PTS_EIIA_TYPE_1_HIS"/>
    <property type="match status" value="1"/>
</dbReference>
<dbReference type="PANTHER" id="PTHR45008:SF1">
    <property type="entry name" value="PTS SYSTEM GLUCOSE-SPECIFIC EIIA COMPONENT"/>
    <property type="match status" value="1"/>
</dbReference>
<dbReference type="InterPro" id="IPR011055">
    <property type="entry name" value="Dup_hybrid_motif"/>
</dbReference>
<name>A0A4R1B636_9ACTN</name>